<evidence type="ECO:0000259" key="14">
    <source>
        <dbReference type="PROSITE" id="PS51186"/>
    </source>
</evidence>
<keyword evidence="5" id="KW-0156">Chromatin regulator</keyword>
<reference evidence="15" key="1">
    <citation type="submission" date="2022-01" db="EMBL/GenBank/DDBJ databases">
        <title>Genome Sequence Resource for Two Populations of Ditylenchus destructor, the Migratory Endoparasitic Phytonematode.</title>
        <authorList>
            <person name="Zhang H."/>
            <person name="Lin R."/>
            <person name="Xie B."/>
        </authorList>
    </citation>
    <scope>NUCLEOTIDE SEQUENCE</scope>
    <source>
        <strain evidence="15">BazhouSP</strain>
    </source>
</reference>
<keyword evidence="6" id="KW-0805">Transcription regulation</keyword>
<evidence type="ECO:0000256" key="6">
    <source>
        <dbReference type="ARBA" id="ARBA00023015"/>
    </source>
</evidence>
<dbReference type="GO" id="GO:0005634">
    <property type="term" value="C:nucleus"/>
    <property type="evidence" value="ECO:0007669"/>
    <property type="project" value="UniProtKB-SubCell"/>
</dbReference>
<dbReference type="SMART" id="SM00297">
    <property type="entry name" value="BROMO"/>
    <property type="match status" value="1"/>
</dbReference>
<evidence type="ECO:0000256" key="11">
    <source>
        <dbReference type="ARBA" id="ARBA00023315"/>
    </source>
</evidence>
<dbReference type="PROSITE" id="PS51186">
    <property type="entry name" value="GNAT"/>
    <property type="match status" value="1"/>
</dbReference>
<evidence type="ECO:0000256" key="5">
    <source>
        <dbReference type="ARBA" id="ARBA00022853"/>
    </source>
</evidence>
<dbReference type="EC" id="2.3.1.48" evidence="3"/>
<dbReference type="PANTHER" id="PTHR45750">
    <property type="entry name" value="GH11602P"/>
    <property type="match status" value="1"/>
</dbReference>
<dbReference type="InterPro" id="IPR016181">
    <property type="entry name" value="Acyl_CoA_acyltransferase"/>
</dbReference>
<evidence type="ECO:0000256" key="1">
    <source>
        <dbReference type="ARBA" id="ARBA00004123"/>
    </source>
</evidence>
<keyword evidence="10" id="KW-0539">Nucleus</keyword>
<sequence length="402" mass="47386">MAKKYTADDEMEHGDIALALISNTNSPLQTKKKIGFFLQIKGIFRDCLVEMKPEYQAALLFNSNHKVMFLYRNNKELKVVAALCYRPFPECGLIELVFLGVDPLHQSRGYGYLIMSAFQQYIADREENLKNIVTYADNKAVDFFKMNKFEPKRLDQKYRGYVKHYNKSLLMMHTIGSEKYSDYHLEGEDYMEAEETFHPDIFNDEPLGDDLHLVNSSEKLHCPKYYDLLMRETLRETKRKSNLKPKPDTLQVKNVAPKALLKRRFLLLIERLKENSYSSFFRTPVELSRGSLFLQYSKYFYFTAPNYYTIITSPMDLETLETNVNAGRYKKVLSFVKDVRLIFSNCYHYNDEDSIFYFYGHQLNKFYNTIAPRIFESFKGDVKIKLRVQCPLKKYPKAECVF</sequence>
<dbReference type="PANTHER" id="PTHR45750:SF3">
    <property type="entry name" value="HISTONE ACETYLTRANSFERASE"/>
    <property type="match status" value="1"/>
</dbReference>
<evidence type="ECO:0000256" key="4">
    <source>
        <dbReference type="ARBA" id="ARBA00022679"/>
    </source>
</evidence>
<dbReference type="SUPFAM" id="SSF55729">
    <property type="entry name" value="Acyl-CoA N-acyltransferases (Nat)"/>
    <property type="match status" value="1"/>
</dbReference>
<evidence type="ECO:0000256" key="3">
    <source>
        <dbReference type="ARBA" id="ARBA00013184"/>
    </source>
</evidence>
<dbReference type="GO" id="GO:0010484">
    <property type="term" value="F:histone H3 acetyltransferase activity"/>
    <property type="evidence" value="ECO:0007669"/>
    <property type="project" value="TreeGrafter"/>
</dbReference>
<dbReference type="CDD" id="cd04301">
    <property type="entry name" value="NAT_SF"/>
    <property type="match status" value="1"/>
</dbReference>
<evidence type="ECO:0000256" key="12">
    <source>
        <dbReference type="PROSITE-ProRule" id="PRU00035"/>
    </source>
</evidence>
<dbReference type="Proteomes" id="UP001201812">
    <property type="component" value="Unassembled WGS sequence"/>
</dbReference>
<dbReference type="Pfam" id="PF00583">
    <property type="entry name" value="Acetyltransf_1"/>
    <property type="match status" value="1"/>
</dbReference>
<dbReference type="InterPro" id="IPR000182">
    <property type="entry name" value="GNAT_dom"/>
</dbReference>
<dbReference type="InterPro" id="IPR001487">
    <property type="entry name" value="Bromodomain"/>
</dbReference>
<comment type="subcellular location">
    <subcellularLocation>
        <location evidence="1">Nucleus</location>
    </subcellularLocation>
</comment>
<feature type="domain" description="Bromo" evidence="13">
    <location>
        <begin position="273"/>
        <end position="357"/>
    </location>
</feature>
<evidence type="ECO:0000259" key="13">
    <source>
        <dbReference type="PROSITE" id="PS50014"/>
    </source>
</evidence>
<dbReference type="InterPro" id="IPR037800">
    <property type="entry name" value="GCN5"/>
</dbReference>
<evidence type="ECO:0000256" key="10">
    <source>
        <dbReference type="ARBA" id="ARBA00023242"/>
    </source>
</evidence>
<evidence type="ECO:0000256" key="9">
    <source>
        <dbReference type="ARBA" id="ARBA00023163"/>
    </source>
</evidence>
<name>A0AAD4R963_9BILA</name>
<keyword evidence="7 12" id="KW-0103">Bromodomain</keyword>
<dbReference type="SUPFAM" id="SSF47370">
    <property type="entry name" value="Bromodomain"/>
    <property type="match status" value="1"/>
</dbReference>
<evidence type="ECO:0000313" key="15">
    <source>
        <dbReference type="EMBL" id="KAI1718086.1"/>
    </source>
</evidence>
<evidence type="ECO:0000313" key="16">
    <source>
        <dbReference type="Proteomes" id="UP001201812"/>
    </source>
</evidence>
<evidence type="ECO:0000256" key="8">
    <source>
        <dbReference type="ARBA" id="ARBA00023159"/>
    </source>
</evidence>
<feature type="domain" description="N-acetyltransferase" evidence="14">
    <location>
        <begin position="26"/>
        <end position="176"/>
    </location>
</feature>
<dbReference type="EMBL" id="JAKKPZ010000008">
    <property type="protein sequence ID" value="KAI1718086.1"/>
    <property type="molecule type" value="Genomic_DNA"/>
</dbReference>
<evidence type="ECO:0000256" key="7">
    <source>
        <dbReference type="ARBA" id="ARBA00023117"/>
    </source>
</evidence>
<dbReference type="Gene3D" id="1.20.920.10">
    <property type="entry name" value="Bromodomain-like"/>
    <property type="match status" value="1"/>
</dbReference>
<dbReference type="GO" id="GO:0000123">
    <property type="term" value="C:histone acetyltransferase complex"/>
    <property type="evidence" value="ECO:0007669"/>
    <property type="project" value="TreeGrafter"/>
</dbReference>
<proteinExistence type="inferred from homology"/>
<accession>A0AAD4R963</accession>
<dbReference type="PROSITE" id="PS50014">
    <property type="entry name" value="BROMODOMAIN_2"/>
    <property type="match status" value="1"/>
</dbReference>
<comment type="caution">
    <text evidence="15">The sequence shown here is derived from an EMBL/GenBank/DDBJ whole genome shotgun (WGS) entry which is preliminary data.</text>
</comment>
<organism evidence="15 16">
    <name type="scientific">Ditylenchus destructor</name>
    <dbReference type="NCBI Taxonomy" id="166010"/>
    <lineage>
        <taxon>Eukaryota</taxon>
        <taxon>Metazoa</taxon>
        <taxon>Ecdysozoa</taxon>
        <taxon>Nematoda</taxon>
        <taxon>Chromadorea</taxon>
        <taxon>Rhabditida</taxon>
        <taxon>Tylenchina</taxon>
        <taxon>Tylenchomorpha</taxon>
        <taxon>Sphaerularioidea</taxon>
        <taxon>Anguinidae</taxon>
        <taxon>Anguininae</taxon>
        <taxon>Ditylenchus</taxon>
    </lineage>
</organism>
<dbReference type="InterPro" id="IPR036427">
    <property type="entry name" value="Bromodomain-like_sf"/>
</dbReference>
<keyword evidence="9" id="KW-0804">Transcription</keyword>
<keyword evidence="4" id="KW-0808">Transferase</keyword>
<keyword evidence="16" id="KW-1185">Reference proteome</keyword>
<dbReference type="AlphaFoldDB" id="A0AAD4R963"/>
<dbReference type="Gene3D" id="3.40.630.30">
    <property type="match status" value="1"/>
</dbReference>
<dbReference type="PROSITE" id="PS00633">
    <property type="entry name" value="BROMODOMAIN_1"/>
    <property type="match status" value="1"/>
</dbReference>
<dbReference type="InterPro" id="IPR018359">
    <property type="entry name" value="Bromodomain_CS"/>
</dbReference>
<comment type="similarity">
    <text evidence="2">Belongs to the acetyltransferase family. GCN5 subfamily.</text>
</comment>
<dbReference type="GO" id="GO:0045944">
    <property type="term" value="P:positive regulation of transcription by RNA polymerase II"/>
    <property type="evidence" value="ECO:0007669"/>
    <property type="project" value="TreeGrafter"/>
</dbReference>
<gene>
    <name evidence="15" type="ORF">DdX_06500</name>
</gene>
<protein>
    <recommendedName>
        <fullName evidence="3">histone acetyltransferase</fullName>
        <ecNumber evidence="3">2.3.1.48</ecNumber>
    </recommendedName>
</protein>
<keyword evidence="11" id="KW-0012">Acyltransferase</keyword>
<dbReference type="Pfam" id="PF00439">
    <property type="entry name" value="Bromodomain"/>
    <property type="match status" value="1"/>
</dbReference>
<dbReference type="PRINTS" id="PR00503">
    <property type="entry name" value="BROMODOMAIN"/>
</dbReference>
<keyword evidence="8" id="KW-0010">Activator</keyword>
<evidence type="ECO:0000256" key="2">
    <source>
        <dbReference type="ARBA" id="ARBA00008607"/>
    </source>
</evidence>